<evidence type="ECO:0000256" key="1">
    <source>
        <dbReference type="SAM" id="MobiDB-lite"/>
    </source>
</evidence>
<comment type="caution">
    <text evidence="2">The sequence shown here is derived from an EMBL/GenBank/DDBJ whole genome shotgun (WGS) entry which is preliminary data.</text>
</comment>
<feature type="compositionally biased region" description="Basic and acidic residues" evidence="1">
    <location>
        <begin position="1"/>
        <end position="13"/>
    </location>
</feature>
<keyword evidence="3" id="KW-1185">Reference proteome</keyword>
<feature type="region of interest" description="Disordered" evidence="1">
    <location>
        <begin position="1"/>
        <end position="24"/>
    </location>
</feature>
<gene>
    <name evidence="2" type="ORF">F1193_15645</name>
</gene>
<dbReference type="InterPro" id="IPR021558">
    <property type="entry name" value="MazE-like"/>
</dbReference>
<protein>
    <submittedName>
        <fullName evidence="2">DUF3018 family protein</fullName>
    </submittedName>
</protein>
<dbReference type="RefSeq" id="WP_150098738.1">
    <property type="nucleotide sequence ID" value="NZ_VWPL01000044.1"/>
</dbReference>
<dbReference type="Pfam" id="PF11455">
    <property type="entry name" value="MazE-like"/>
    <property type="match status" value="1"/>
</dbReference>
<dbReference type="AlphaFoldDB" id="A0A5M6HKZ1"/>
<evidence type="ECO:0000313" key="3">
    <source>
        <dbReference type="Proteomes" id="UP000323886"/>
    </source>
</evidence>
<feature type="compositionally biased region" description="Basic residues" evidence="1">
    <location>
        <begin position="14"/>
        <end position="24"/>
    </location>
</feature>
<organism evidence="2 3">
    <name type="scientific">Blastochloris sulfoviridis</name>
    <dbReference type="NCBI Taxonomy" id="50712"/>
    <lineage>
        <taxon>Bacteria</taxon>
        <taxon>Pseudomonadati</taxon>
        <taxon>Pseudomonadota</taxon>
        <taxon>Alphaproteobacteria</taxon>
        <taxon>Hyphomicrobiales</taxon>
        <taxon>Blastochloridaceae</taxon>
        <taxon>Blastochloris</taxon>
    </lineage>
</organism>
<evidence type="ECO:0000313" key="2">
    <source>
        <dbReference type="EMBL" id="KAA5596259.1"/>
    </source>
</evidence>
<reference evidence="2 3" key="1">
    <citation type="submission" date="2019-09" db="EMBL/GenBank/DDBJ databases">
        <title>Draft Whole-Genome sequence of Blastochloris sulfoviridis DSM 729.</title>
        <authorList>
            <person name="Meyer T.E."/>
            <person name="Kyndt J.A."/>
        </authorList>
    </citation>
    <scope>NUCLEOTIDE SEQUENCE [LARGE SCALE GENOMIC DNA]</scope>
    <source>
        <strain evidence="2 3">DSM 729</strain>
    </source>
</reference>
<dbReference type="OrthoDB" id="3734119at2"/>
<dbReference type="EMBL" id="VWPL01000044">
    <property type="protein sequence ID" value="KAA5596259.1"/>
    <property type="molecule type" value="Genomic_DNA"/>
</dbReference>
<sequence>MPNARRTDQDRAATRAKVKTHREKLRAQGLRPIQIWVPDTRAPGFAEEVRRQCRLANASPHAKDDQDFIDSISWFTSDETR</sequence>
<name>A0A5M6HKZ1_9HYPH</name>
<proteinExistence type="predicted"/>
<accession>A0A5M6HKZ1</accession>
<dbReference type="Proteomes" id="UP000323886">
    <property type="component" value="Unassembled WGS sequence"/>
</dbReference>